<evidence type="ECO:0000256" key="1">
    <source>
        <dbReference type="ARBA" id="ARBA00004496"/>
    </source>
</evidence>
<dbReference type="EC" id="2.7.7.7" evidence="17"/>
<evidence type="ECO:0000256" key="2">
    <source>
        <dbReference type="ARBA" id="ARBA00010945"/>
    </source>
</evidence>
<keyword evidence="8 17" id="KW-0235">DNA replication</keyword>
<evidence type="ECO:0000256" key="12">
    <source>
        <dbReference type="ARBA" id="ARBA00022932"/>
    </source>
</evidence>
<evidence type="ECO:0000256" key="9">
    <source>
        <dbReference type="ARBA" id="ARBA00022723"/>
    </source>
</evidence>
<feature type="binding site" evidence="17">
    <location>
        <position position="105"/>
    </location>
    <ligand>
        <name>Mg(2+)</name>
        <dbReference type="ChEBI" id="CHEBI:18420"/>
    </ligand>
</feature>
<feature type="site" description="Substrate discrimination" evidence="17">
    <location>
        <position position="16"/>
    </location>
</feature>
<reference evidence="19 20" key="1">
    <citation type="submission" date="2015-10" db="EMBL/GenBank/DDBJ databases">
        <title>Metagenome-Assembled Genomes uncover a global brackish microbiome.</title>
        <authorList>
            <person name="Hugerth L.W."/>
            <person name="Larsson J."/>
            <person name="Alneberg J."/>
            <person name="Lindh M.V."/>
            <person name="Legrand C."/>
            <person name="Pinhassi J."/>
            <person name="Andersson A.F."/>
        </authorList>
    </citation>
    <scope>NUCLEOTIDE SEQUENCE [LARGE SCALE GENOMIC DNA]</scope>
    <source>
        <strain evidence="19">BACL6 MAG-120924-bin43</strain>
    </source>
</reference>
<feature type="binding site" evidence="17">
    <location>
        <position position="11"/>
    </location>
    <ligand>
        <name>Mg(2+)</name>
        <dbReference type="ChEBI" id="CHEBI:18420"/>
    </ligand>
</feature>
<gene>
    <name evidence="17" type="primary">dinB</name>
    <name evidence="19" type="ORF">ABR75_06120</name>
</gene>
<keyword evidence="11 17" id="KW-0460">Magnesium</keyword>
<dbReference type="InterPro" id="IPR022880">
    <property type="entry name" value="DNApol_IV"/>
</dbReference>
<dbReference type="InterPro" id="IPR043502">
    <property type="entry name" value="DNA/RNA_pol_sf"/>
</dbReference>
<dbReference type="SUPFAM" id="SSF100879">
    <property type="entry name" value="Lesion bypass DNA polymerase (Y-family), little finger domain"/>
    <property type="match status" value="1"/>
</dbReference>
<dbReference type="GO" id="GO:0006261">
    <property type="term" value="P:DNA-templated DNA replication"/>
    <property type="evidence" value="ECO:0007669"/>
    <property type="project" value="UniProtKB-UniRule"/>
</dbReference>
<dbReference type="AlphaFoldDB" id="A0A0R2QDW0"/>
<evidence type="ECO:0000256" key="6">
    <source>
        <dbReference type="ARBA" id="ARBA00022679"/>
    </source>
</evidence>
<comment type="subcellular location">
    <subcellularLocation>
        <location evidence="1 17">Cytoplasm</location>
    </subcellularLocation>
</comment>
<proteinExistence type="inferred from homology"/>
<sequence length="418" mass="45290">MKPARTILHVDMDMFYVAVELRQRPELRGKPVVVGGVGKRGVVAAASYEARRYGVFSAMPSVRALRLCPEAIFLPGDMDLYVQVSSQVFDIFRDFTPLVEGLSLDEAFLDVTGAQRLLGDGVAIAEAIRKRVLDEVGLVCSVGVATSKFVAKLASKTAKPIADHLSVRPGLGVVRIESGKEREFIHGLNVEALWGVGPATLAKLQSVSIKSVAELAVIDLQILKHLLGDAHATHLHQLANGVDNREVEPNSDSKSIGHEETFSADIFDIETVRGHLVRMSDLVARRCRDEGLAPRTCTIKIKYSDFLSITRSNTSTTPVTSAQAMMQMVEGLLVDVEVARGVRLVGISTRNFAAPEAQLSLFDQGTHSQDATSLDEVWAPATAAIDDIRERFGDDAIGLASTMHSKRRPGSSKWGPGQ</sequence>
<keyword evidence="13 17" id="KW-0238">DNA-binding</keyword>
<evidence type="ECO:0000256" key="4">
    <source>
        <dbReference type="ARBA" id="ARBA00022457"/>
    </source>
</evidence>
<evidence type="ECO:0000256" key="3">
    <source>
        <dbReference type="ARBA" id="ARBA00011245"/>
    </source>
</evidence>
<dbReference type="HAMAP" id="MF_01113">
    <property type="entry name" value="DNApol_IV"/>
    <property type="match status" value="1"/>
</dbReference>
<dbReference type="CDD" id="cd03586">
    <property type="entry name" value="PolY_Pol_IV_kappa"/>
    <property type="match status" value="1"/>
</dbReference>
<dbReference type="EMBL" id="LIBJ01000083">
    <property type="protein sequence ID" value="KRO48497.1"/>
    <property type="molecule type" value="Genomic_DNA"/>
</dbReference>
<organism evidence="19 20">
    <name type="scientific">Acidimicrobiia bacterium BACL6 MAG-120924-bin43</name>
    <dbReference type="NCBI Taxonomy" id="1655583"/>
    <lineage>
        <taxon>Bacteria</taxon>
        <taxon>Bacillati</taxon>
        <taxon>Actinomycetota</taxon>
        <taxon>Acidimicrobiia</taxon>
        <taxon>acIV cluster</taxon>
    </lineage>
</organism>
<evidence type="ECO:0000256" key="8">
    <source>
        <dbReference type="ARBA" id="ARBA00022705"/>
    </source>
</evidence>
<evidence type="ECO:0000256" key="10">
    <source>
        <dbReference type="ARBA" id="ARBA00022763"/>
    </source>
</evidence>
<keyword evidence="14 17" id="KW-0234">DNA repair</keyword>
<evidence type="ECO:0000256" key="7">
    <source>
        <dbReference type="ARBA" id="ARBA00022695"/>
    </source>
</evidence>
<dbReference type="Pfam" id="PF11799">
    <property type="entry name" value="IMS_C"/>
    <property type="match status" value="1"/>
</dbReference>
<dbReference type="SUPFAM" id="SSF56672">
    <property type="entry name" value="DNA/RNA polymerases"/>
    <property type="match status" value="1"/>
</dbReference>
<dbReference type="NCBIfam" id="NF002677">
    <property type="entry name" value="PRK02406.1"/>
    <property type="match status" value="1"/>
</dbReference>
<comment type="cofactor">
    <cofactor evidence="17">
        <name>Mg(2+)</name>
        <dbReference type="ChEBI" id="CHEBI:18420"/>
    </cofactor>
    <text evidence="17">Binds 2 magnesium ions per subunit.</text>
</comment>
<feature type="active site" evidence="17">
    <location>
        <position position="106"/>
    </location>
</feature>
<evidence type="ECO:0000256" key="13">
    <source>
        <dbReference type="ARBA" id="ARBA00023125"/>
    </source>
</evidence>
<evidence type="ECO:0000259" key="18">
    <source>
        <dbReference type="PROSITE" id="PS50173"/>
    </source>
</evidence>
<comment type="subunit">
    <text evidence="3 17">Monomer.</text>
</comment>
<evidence type="ECO:0000256" key="14">
    <source>
        <dbReference type="ARBA" id="ARBA00023204"/>
    </source>
</evidence>
<dbReference type="Gene3D" id="3.40.1170.60">
    <property type="match status" value="1"/>
</dbReference>
<dbReference type="Pfam" id="PF00817">
    <property type="entry name" value="IMS"/>
    <property type="match status" value="1"/>
</dbReference>
<dbReference type="GO" id="GO:0006281">
    <property type="term" value="P:DNA repair"/>
    <property type="evidence" value="ECO:0007669"/>
    <property type="project" value="UniProtKB-UniRule"/>
</dbReference>
<dbReference type="GO" id="GO:0003887">
    <property type="term" value="F:DNA-directed DNA polymerase activity"/>
    <property type="evidence" value="ECO:0007669"/>
    <property type="project" value="UniProtKB-UniRule"/>
</dbReference>
<name>A0A0R2QDW0_9ACTN</name>
<dbReference type="InterPro" id="IPR001126">
    <property type="entry name" value="UmuC"/>
</dbReference>
<accession>A0A0R2QDW0</accession>
<protein>
    <recommendedName>
        <fullName evidence="17">DNA polymerase IV</fullName>
        <shortName evidence="17">Pol IV</shortName>
        <ecNumber evidence="17">2.7.7.7</ecNumber>
    </recommendedName>
</protein>
<comment type="catalytic activity">
    <reaction evidence="16 17">
        <text>DNA(n) + a 2'-deoxyribonucleoside 5'-triphosphate = DNA(n+1) + diphosphate</text>
        <dbReference type="Rhea" id="RHEA:22508"/>
        <dbReference type="Rhea" id="RHEA-COMP:17339"/>
        <dbReference type="Rhea" id="RHEA-COMP:17340"/>
        <dbReference type="ChEBI" id="CHEBI:33019"/>
        <dbReference type="ChEBI" id="CHEBI:61560"/>
        <dbReference type="ChEBI" id="CHEBI:173112"/>
        <dbReference type="EC" id="2.7.7.7"/>
    </reaction>
</comment>
<keyword evidence="9 17" id="KW-0479">Metal-binding</keyword>
<comment type="caution">
    <text evidence="19">The sequence shown here is derived from an EMBL/GenBank/DDBJ whole genome shotgun (WGS) entry which is preliminary data.</text>
</comment>
<dbReference type="GO" id="GO:0009432">
    <property type="term" value="P:SOS response"/>
    <property type="evidence" value="ECO:0007669"/>
    <property type="project" value="TreeGrafter"/>
</dbReference>
<keyword evidence="5 17" id="KW-0963">Cytoplasm</keyword>
<comment type="similarity">
    <text evidence="2 17">Belongs to the DNA polymerase type-Y family.</text>
</comment>
<keyword evidence="4 17" id="KW-0515">Mutator protein</keyword>
<keyword evidence="10 17" id="KW-0227">DNA damage</keyword>
<dbReference type="PANTHER" id="PTHR11076:SF33">
    <property type="entry name" value="DNA POLYMERASE KAPPA"/>
    <property type="match status" value="1"/>
</dbReference>
<dbReference type="InterPro" id="IPR036775">
    <property type="entry name" value="DNA_pol_Y-fam_lit_finger_sf"/>
</dbReference>
<dbReference type="InterPro" id="IPR043128">
    <property type="entry name" value="Rev_trsase/Diguanyl_cyclase"/>
</dbReference>
<dbReference type="PROSITE" id="PS50173">
    <property type="entry name" value="UMUC"/>
    <property type="match status" value="1"/>
</dbReference>
<evidence type="ECO:0000313" key="19">
    <source>
        <dbReference type="EMBL" id="KRO48497.1"/>
    </source>
</evidence>
<dbReference type="GO" id="GO:0005829">
    <property type="term" value="C:cytosol"/>
    <property type="evidence" value="ECO:0007669"/>
    <property type="project" value="TreeGrafter"/>
</dbReference>
<keyword evidence="12 17" id="KW-0239">DNA-directed DNA polymerase</keyword>
<evidence type="ECO:0000256" key="15">
    <source>
        <dbReference type="ARBA" id="ARBA00025589"/>
    </source>
</evidence>
<dbReference type="FunFam" id="3.40.1170.60:FF:000001">
    <property type="entry name" value="DNA polymerase IV"/>
    <property type="match status" value="1"/>
</dbReference>
<evidence type="ECO:0000256" key="5">
    <source>
        <dbReference type="ARBA" id="ARBA00022490"/>
    </source>
</evidence>
<dbReference type="PANTHER" id="PTHR11076">
    <property type="entry name" value="DNA REPAIR POLYMERASE UMUC / TRANSFERASE FAMILY MEMBER"/>
    <property type="match status" value="1"/>
</dbReference>
<dbReference type="GO" id="GO:0000287">
    <property type="term" value="F:magnesium ion binding"/>
    <property type="evidence" value="ECO:0007669"/>
    <property type="project" value="UniProtKB-UniRule"/>
</dbReference>
<keyword evidence="6 17" id="KW-0808">Transferase</keyword>
<dbReference type="FunFam" id="3.30.1490.100:FF:000004">
    <property type="entry name" value="DNA polymerase IV"/>
    <property type="match status" value="1"/>
</dbReference>
<dbReference type="InterPro" id="IPR017961">
    <property type="entry name" value="DNA_pol_Y-fam_little_finger"/>
</dbReference>
<dbReference type="Gene3D" id="3.30.1490.100">
    <property type="entry name" value="DNA polymerase, Y-family, little finger domain"/>
    <property type="match status" value="1"/>
</dbReference>
<keyword evidence="7 17" id="KW-0548">Nucleotidyltransferase</keyword>
<evidence type="ECO:0000256" key="16">
    <source>
        <dbReference type="ARBA" id="ARBA00049244"/>
    </source>
</evidence>
<dbReference type="GO" id="GO:0042276">
    <property type="term" value="P:error-prone translesion synthesis"/>
    <property type="evidence" value="ECO:0007669"/>
    <property type="project" value="TreeGrafter"/>
</dbReference>
<dbReference type="Gene3D" id="3.30.70.270">
    <property type="match status" value="1"/>
</dbReference>
<comment type="function">
    <text evidence="15 17">Poorly processive, error-prone DNA polymerase involved in untargeted mutagenesis. Copies undamaged DNA at stalled replication forks, which arise in vivo from mismatched or misaligned primer ends. These misaligned primers can be extended by PolIV. Exhibits no 3'-5' exonuclease (proofreading) activity. May be involved in translesional synthesis, in conjunction with the beta clamp from PolIII.</text>
</comment>
<dbReference type="Gene3D" id="1.10.150.20">
    <property type="entry name" value="5' to 3' exonuclease, C-terminal subdomain"/>
    <property type="match status" value="1"/>
</dbReference>
<feature type="domain" description="UmuC" evidence="18">
    <location>
        <begin position="7"/>
        <end position="197"/>
    </location>
</feature>
<evidence type="ECO:0000313" key="20">
    <source>
        <dbReference type="Proteomes" id="UP000051017"/>
    </source>
</evidence>
<evidence type="ECO:0000256" key="17">
    <source>
        <dbReference type="HAMAP-Rule" id="MF_01113"/>
    </source>
</evidence>
<dbReference type="GO" id="GO:0003684">
    <property type="term" value="F:damaged DNA binding"/>
    <property type="evidence" value="ECO:0007669"/>
    <property type="project" value="InterPro"/>
</dbReference>
<dbReference type="InterPro" id="IPR050116">
    <property type="entry name" value="DNA_polymerase-Y"/>
</dbReference>
<dbReference type="Proteomes" id="UP000051017">
    <property type="component" value="Unassembled WGS sequence"/>
</dbReference>
<evidence type="ECO:0000256" key="11">
    <source>
        <dbReference type="ARBA" id="ARBA00022842"/>
    </source>
</evidence>